<dbReference type="GO" id="GO:0005634">
    <property type="term" value="C:nucleus"/>
    <property type="evidence" value="ECO:0007669"/>
    <property type="project" value="TreeGrafter"/>
</dbReference>
<feature type="binding site" evidence="6">
    <location>
        <begin position="401"/>
        <end position="405"/>
    </location>
    <ligand>
        <name>FAD</name>
        <dbReference type="ChEBI" id="CHEBI:57692"/>
    </ligand>
</feature>
<proteinExistence type="inferred from homology"/>
<feature type="compositionally biased region" description="Basic and acidic residues" evidence="8">
    <location>
        <begin position="40"/>
        <end position="57"/>
    </location>
</feature>
<dbReference type="Gene3D" id="1.25.40.80">
    <property type="match status" value="1"/>
</dbReference>
<dbReference type="InterPro" id="IPR036155">
    <property type="entry name" value="Crypto/Photolyase_N_sf"/>
</dbReference>
<dbReference type="Gene3D" id="3.40.50.620">
    <property type="entry name" value="HUPs"/>
    <property type="match status" value="1"/>
</dbReference>
<evidence type="ECO:0000259" key="9">
    <source>
        <dbReference type="PROSITE" id="PS51645"/>
    </source>
</evidence>
<feature type="domain" description="Photolyase/cryptochrome alpha/beta" evidence="9">
    <location>
        <begin position="121"/>
        <end position="259"/>
    </location>
</feature>
<dbReference type="SUPFAM" id="SSF48173">
    <property type="entry name" value="Cryptochrome/photolyase FAD-binding domain"/>
    <property type="match status" value="1"/>
</dbReference>
<dbReference type="Gene3D" id="1.10.579.10">
    <property type="entry name" value="DNA Cyclobutane Dipyrimidine Photolyase, subunit A, domain 3"/>
    <property type="match status" value="1"/>
</dbReference>
<dbReference type="PANTHER" id="PTHR11455">
    <property type="entry name" value="CRYPTOCHROME"/>
    <property type="match status" value="1"/>
</dbReference>
<feature type="binding site" evidence="6">
    <location>
        <begin position="559"/>
        <end position="561"/>
    </location>
    <ligand>
        <name>FAD</name>
        <dbReference type="ChEBI" id="CHEBI:57692"/>
    </ligand>
</feature>
<keyword evidence="4 6" id="KW-0274">FAD</keyword>
<evidence type="ECO:0000256" key="6">
    <source>
        <dbReference type="PIRSR" id="PIRSR602081-1"/>
    </source>
</evidence>
<dbReference type="PROSITE" id="PS00394">
    <property type="entry name" value="DNA_PHOTOLYASES_1_1"/>
    <property type="match status" value="1"/>
</dbReference>
<evidence type="ECO:0000256" key="4">
    <source>
        <dbReference type="ARBA" id="ARBA00022827"/>
    </source>
</evidence>
<feature type="site" description="Electron transfer via tryptophanyl radical" evidence="7">
    <location>
        <position position="546"/>
    </location>
</feature>
<dbReference type="EMBL" id="AWGH01000002">
    <property type="protein sequence ID" value="ODO07462.1"/>
    <property type="molecule type" value="Genomic_DNA"/>
</dbReference>
<feature type="region of interest" description="Disordered" evidence="8">
    <location>
        <begin position="364"/>
        <end position="397"/>
    </location>
</feature>
<organism evidence="10 11">
    <name type="scientific">Cryptococcus wingfieldii CBS 7118</name>
    <dbReference type="NCBI Taxonomy" id="1295528"/>
    <lineage>
        <taxon>Eukaryota</taxon>
        <taxon>Fungi</taxon>
        <taxon>Dikarya</taxon>
        <taxon>Basidiomycota</taxon>
        <taxon>Agaricomycotina</taxon>
        <taxon>Tremellomycetes</taxon>
        <taxon>Tremellales</taxon>
        <taxon>Cryptococcaceae</taxon>
        <taxon>Cryptococcus</taxon>
    </lineage>
</organism>
<dbReference type="AlphaFoldDB" id="A0A1E3K5D7"/>
<evidence type="ECO:0000256" key="2">
    <source>
        <dbReference type="ARBA" id="ARBA00005862"/>
    </source>
</evidence>
<dbReference type="InterPro" id="IPR036134">
    <property type="entry name" value="Crypto/Photolyase_FAD-like_sf"/>
</dbReference>
<dbReference type="Pfam" id="PF00875">
    <property type="entry name" value="DNA_photolyase"/>
    <property type="match status" value="1"/>
</dbReference>
<dbReference type="GO" id="GO:0006950">
    <property type="term" value="P:response to stress"/>
    <property type="evidence" value="ECO:0007669"/>
    <property type="project" value="UniProtKB-ARBA"/>
</dbReference>
<dbReference type="InterPro" id="IPR014729">
    <property type="entry name" value="Rossmann-like_a/b/a_fold"/>
</dbReference>
<dbReference type="GO" id="GO:0006139">
    <property type="term" value="P:nucleobase-containing compound metabolic process"/>
    <property type="evidence" value="ECO:0007669"/>
    <property type="project" value="UniProtKB-ARBA"/>
</dbReference>
<dbReference type="GO" id="GO:0032922">
    <property type="term" value="P:circadian regulation of gene expression"/>
    <property type="evidence" value="ECO:0007669"/>
    <property type="project" value="TreeGrafter"/>
</dbReference>
<dbReference type="PROSITE" id="PS51645">
    <property type="entry name" value="PHR_CRY_ALPHA_BETA"/>
    <property type="match status" value="1"/>
</dbReference>
<dbReference type="InterPro" id="IPR005101">
    <property type="entry name" value="Cryptochr/Photolyase_FAD-bd"/>
</dbReference>
<dbReference type="RefSeq" id="XP_019034939.1">
    <property type="nucleotide sequence ID" value="XM_019173213.1"/>
</dbReference>
<reference evidence="10 11" key="1">
    <citation type="submission" date="2016-06" db="EMBL/GenBank/DDBJ databases">
        <title>Evolution of pathogenesis and genome organization in the Tremellales.</title>
        <authorList>
            <person name="Cuomo C."/>
            <person name="Litvintseva A."/>
            <person name="Heitman J."/>
            <person name="Chen Y."/>
            <person name="Sun S."/>
            <person name="Springer D."/>
            <person name="Dromer F."/>
            <person name="Young S."/>
            <person name="Zeng Q."/>
            <person name="Chapman S."/>
            <person name="Gujja S."/>
            <person name="Saif S."/>
            <person name="Birren B."/>
        </authorList>
    </citation>
    <scope>NUCLEOTIDE SEQUENCE [LARGE SCALE GENOMIC DNA]</scope>
    <source>
        <strain evidence="10 11">CBS 7118</strain>
    </source>
</reference>
<dbReference type="InterPro" id="IPR002081">
    <property type="entry name" value="Cryptochrome/DNA_photolyase_1"/>
</dbReference>
<comment type="caution">
    <text evidence="10">The sequence shown here is derived from an EMBL/GenBank/DDBJ whole genome shotgun (WGS) entry which is preliminary data.</text>
</comment>
<name>A0A1E3K5D7_9TREE</name>
<evidence type="ECO:0000256" key="7">
    <source>
        <dbReference type="PIRSR" id="PIRSR602081-2"/>
    </source>
</evidence>
<evidence type="ECO:0000256" key="3">
    <source>
        <dbReference type="ARBA" id="ARBA00022630"/>
    </source>
</evidence>
<comment type="similarity">
    <text evidence="2">Belongs to the DNA photolyase class-1 family.</text>
</comment>
<protein>
    <recommendedName>
        <fullName evidence="9">Photolyase/cryptochrome alpha/beta domain-containing protein</fullName>
    </recommendedName>
</protein>
<feature type="region of interest" description="Disordered" evidence="8">
    <location>
        <begin position="1"/>
        <end position="74"/>
    </location>
</feature>
<evidence type="ECO:0000256" key="1">
    <source>
        <dbReference type="ARBA" id="ARBA00001932"/>
    </source>
</evidence>
<sequence length="662" mass="75403">MVSTRSSQAHEENAESAPALDYHESSGEESQNEEEEDVKETDKKKKEKRGSSNEKKRPAPSGEGVASPDSKKHKNAYEISNSLEGKVATAEDAARMDNDSPIQRLYKALEQQEENKEAGESVVYWMRMEDLRIEDNIALSKASQKAKELGVPLLVLAVLSPGDYNWHDRSPRRIDFMLRNLRSVQSKLDKLNIPLIVKSYDKRLTIPRKVITDILPSLSAAHLFGNIEYEVDELTRDIKTVQLAGKEGIEVKLFHNRLAVPPGRIFTQAGKPMQVYSPWQRVWARILEEEPKLLEMSRLPEANDSAVRKHVKFSKLFDTKVPERVEGFECRDQEFMAKLWPEGTEAAKEATQFLDRFLHTKAQQNNFGDTPPISPDAENSDKDSRIQNYGEGRNLIDGNNSSKLSPYLASGVISVRQVLNEAKKLGKSGKLESGRETSVGMWVQEVAWRDFYNQASPIELDCNHNLTYYQVMTTSPRVSMGRPFQEKLADVQWETSESNLQAWKDGKTGYPIVDAAMRALNARGWMENRLRMVTANFLIKELMLDWRLGERYFMQSLIDGDLPSNNGGWQWVASTGTDPQPYFRIFNTITQSEKCDPEGSFVRHWVPELKDVKGKAIHDPHNHLSSAEFERLGYPAPIVEHKEARERALFRYKNVGEVSDEE</sequence>
<dbReference type="PANTHER" id="PTHR11455:SF18">
    <property type="entry name" value="SI:CH1073-390K14.1"/>
    <property type="match status" value="1"/>
</dbReference>
<comment type="cofactor">
    <cofactor evidence="6">
        <name>FAD</name>
        <dbReference type="ChEBI" id="CHEBI:57692"/>
    </cofactor>
    <text evidence="6">Binds 1 FAD per subunit.</text>
</comment>
<dbReference type="GO" id="GO:0071949">
    <property type="term" value="F:FAD binding"/>
    <property type="evidence" value="ECO:0007669"/>
    <property type="project" value="TreeGrafter"/>
</dbReference>
<feature type="site" description="Electron transfer via tryptophanyl radical" evidence="7">
    <location>
        <position position="493"/>
    </location>
</feature>
<keyword evidence="3 6" id="KW-0285">Flavoprotein</keyword>
<feature type="binding site" evidence="6">
    <location>
        <position position="442"/>
    </location>
    <ligand>
        <name>FAD</name>
        <dbReference type="ChEBI" id="CHEBI:57692"/>
    </ligand>
</feature>
<dbReference type="GO" id="GO:0005737">
    <property type="term" value="C:cytoplasm"/>
    <property type="evidence" value="ECO:0007669"/>
    <property type="project" value="TreeGrafter"/>
</dbReference>
<dbReference type="Pfam" id="PF03441">
    <property type="entry name" value="FAD_binding_7"/>
    <property type="match status" value="1"/>
</dbReference>
<dbReference type="GeneID" id="30190254"/>
<dbReference type="Proteomes" id="UP000094819">
    <property type="component" value="Unassembled WGS sequence"/>
</dbReference>
<gene>
    <name evidence="10" type="ORF">L198_01041</name>
</gene>
<feature type="compositionally biased region" description="Acidic residues" evidence="8">
    <location>
        <begin position="30"/>
        <end position="39"/>
    </location>
</feature>
<evidence type="ECO:0000313" key="10">
    <source>
        <dbReference type="EMBL" id="ODO07462.1"/>
    </source>
</evidence>
<feature type="binding site" evidence="6">
    <location>
        <position position="389"/>
    </location>
    <ligand>
        <name>FAD</name>
        <dbReference type="ChEBI" id="CHEBI:57692"/>
    </ligand>
</feature>
<dbReference type="OrthoDB" id="435881at2759"/>
<keyword evidence="11" id="KW-1185">Reference proteome</keyword>
<accession>A0A1E3K5D7</accession>
<dbReference type="GO" id="GO:0043153">
    <property type="term" value="P:entrainment of circadian clock by photoperiod"/>
    <property type="evidence" value="ECO:0007669"/>
    <property type="project" value="TreeGrafter"/>
</dbReference>
<evidence type="ECO:0000256" key="5">
    <source>
        <dbReference type="ARBA" id="ARBA00022991"/>
    </source>
</evidence>
<feature type="site" description="Electron transfer via tryptophanyl radical" evidence="7">
    <location>
        <position position="569"/>
    </location>
</feature>
<dbReference type="InterPro" id="IPR006050">
    <property type="entry name" value="DNA_photolyase_N"/>
</dbReference>
<dbReference type="GO" id="GO:0003677">
    <property type="term" value="F:DNA binding"/>
    <property type="evidence" value="ECO:0007669"/>
    <property type="project" value="TreeGrafter"/>
</dbReference>
<feature type="binding site" evidence="6">
    <location>
        <begin position="445"/>
        <end position="452"/>
    </location>
    <ligand>
        <name>FAD</name>
        <dbReference type="ChEBI" id="CHEBI:57692"/>
    </ligand>
</feature>
<dbReference type="SUPFAM" id="SSF52425">
    <property type="entry name" value="Cryptochrome/photolyase, N-terminal domain"/>
    <property type="match status" value="1"/>
</dbReference>
<dbReference type="FunFam" id="1.10.579.10:FF:000003">
    <property type="entry name" value="Deoxyribodipyrimidine photo-lyase"/>
    <property type="match status" value="1"/>
</dbReference>
<evidence type="ECO:0000313" key="11">
    <source>
        <dbReference type="Proteomes" id="UP000094819"/>
    </source>
</evidence>
<comment type="cofactor">
    <cofactor evidence="1">
        <name>(6R)-5,10-methylene-5,6,7,8-tetrahydrofolate</name>
        <dbReference type="ChEBI" id="CHEBI:15636"/>
    </cofactor>
</comment>
<evidence type="ECO:0000256" key="8">
    <source>
        <dbReference type="SAM" id="MobiDB-lite"/>
    </source>
</evidence>
<dbReference type="GO" id="GO:0003904">
    <property type="term" value="F:deoxyribodipyrimidine photo-lyase activity"/>
    <property type="evidence" value="ECO:0007669"/>
    <property type="project" value="TreeGrafter"/>
</dbReference>
<keyword evidence="5" id="KW-0157">Chromophore</keyword>
<dbReference type="InterPro" id="IPR018394">
    <property type="entry name" value="DNA_photolyase_1_CS_C"/>
</dbReference>